<dbReference type="Proteomes" id="UP000755551">
    <property type="component" value="Unassembled WGS sequence"/>
</dbReference>
<name>A0ABS6M877_9GAMM</name>
<dbReference type="CDD" id="cd06339">
    <property type="entry name" value="PBP1_YraM_LppC_lipoprotein-like"/>
    <property type="match status" value="1"/>
</dbReference>
<dbReference type="Pfam" id="PF04348">
    <property type="entry name" value="LppC"/>
    <property type="match status" value="1"/>
</dbReference>
<evidence type="ECO:0000313" key="3">
    <source>
        <dbReference type="Proteomes" id="UP000755551"/>
    </source>
</evidence>
<dbReference type="RefSeq" id="WP_217333917.1">
    <property type="nucleotide sequence ID" value="NZ_JAHQZT010000004.1"/>
</dbReference>
<keyword evidence="1" id="KW-0472">Membrane</keyword>
<evidence type="ECO:0000313" key="2">
    <source>
        <dbReference type="EMBL" id="MBV0932491.1"/>
    </source>
</evidence>
<reference evidence="2 3" key="1">
    <citation type="submission" date="2021-06" db="EMBL/GenBank/DDBJ databases">
        <title>Bacterium isolated from marine sediment.</title>
        <authorList>
            <person name="Zhu K.-L."/>
            <person name="Du Z.-J."/>
            <person name="Liang Q.-Y."/>
        </authorList>
    </citation>
    <scope>NUCLEOTIDE SEQUENCE [LARGE SCALE GENOMIC DNA]</scope>
    <source>
        <strain evidence="2 3">A346</strain>
    </source>
</reference>
<proteinExistence type="predicted"/>
<comment type="caution">
    <text evidence="2">The sequence shown here is derived from an EMBL/GenBank/DDBJ whole genome shotgun (WGS) entry which is preliminary data.</text>
</comment>
<sequence length="481" mass="53737">MAVKASRWAAWAAQAALLILLGWSPVWGQSSAQHQPTLRQPTLRQQMNAADARVDAAQLAMIWSGLEQLPTARLLQLSQADNTYFEQGWFELARQVRLARPAQREAVLQVWRQQWFHHPAVRWLPQLGAGSAAAPVSLPARIERMGVLLPLSGTLATQGQEVLAGMRAALDWDRRQGYAVPELHVYDSTQLATDIKVFIRDRAREDRLDLLVGPMRLPLSQQLDGSLPVAVLALNRTQPGFNGVQLDLASDQELEQLLALMQREGRRRVLLLAPADARWVEPLLARLEQQAAAAALHLLPPLRYRQSPHALDAQLAEYLGVRASEARGQQLQARLGGELERRPRPRQDADAVLLIARPAAGRLVQPMLDFHGLEALPVYALSHIYSGEPDARRDRDLEGVRFCDMPWRLRSRAGQGASSRFFALGMDAGSVYRALSQLQGRQSGYFEGETGNLRLRAGHRLSRELVCVRFRHGVPVRLSER</sequence>
<dbReference type="PANTHER" id="PTHR38038:SF1">
    <property type="entry name" value="PENICILLIN-BINDING PROTEIN ACTIVATOR LPOA"/>
    <property type="match status" value="1"/>
</dbReference>
<dbReference type="InterPro" id="IPR007443">
    <property type="entry name" value="LpoA"/>
</dbReference>
<dbReference type="EMBL" id="JAHQZT010000004">
    <property type="protein sequence ID" value="MBV0932491.1"/>
    <property type="molecule type" value="Genomic_DNA"/>
</dbReference>
<accession>A0ABS6M877</accession>
<organism evidence="2 3">
    <name type="scientific">Marinobacterium weihaiense</name>
    <dbReference type="NCBI Taxonomy" id="2851016"/>
    <lineage>
        <taxon>Bacteria</taxon>
        <taxon>Pseudomonadati</taxon>
        <taxon>Pseudomonadota</taxon>
        <taxon>Gammaproteobacteria</taxon>
        <taxon>Oceanospirillales</taxon>
        <taxon>Oceanospirillaceae</taxon>
        <taxon>Marinobacterium</taxon>
    </lineage>
</organism>
<keyword evidence="3" id="KW-1185">Reference proteome</keyword>
<evidence type="ECO:0000256" key="1">
    <source>
        <dbReference type="ARBA" id="ARBA00023136"/>
    </source>
</evidence>
<protein>
    <submittedName>
        <fullName evidence="2">Penicillin-binding protein activator</fullName>
    </submittedName>
</protein>
<dbReference type="PANTHER" id="PTHR38038">
    <property type="entry name" value="PENICILLIN-BINDING PROTEIN ACTIVATOR LPOA"/>
    <property type="match status" value="1"/>
</dbReference>
<gene>
    <name evidence="2" type="ORF">KTN04_03935</name>
</gene>